<proteinExistence type="predicted"/>
<feature type="domain" description="Colicin D immunity protein" evidence="1">
    <location>
        <begin position="4"/>
        <end position="63"/>
    </location>
</feature>
<dbReference type="Pfam" id="PF09204">
    <property type="entry name" value="Colicin_immun"/>
    <property type="match status" value="1"/>
</dbReference>
<dbReference type="GO" id="GO:0030153">
    <property type="term" value="P:bacteriocin immunity"/>
    <property type="evidence" value="ECO:0007669"/>
    <property type="project" value="InterPro"/>
</dbReference>
<accession>A0A923K1X5</accession>
<dbReference type="EMBL" id="JABWRJ010000029">
    <property type="protein sequence ID" value="MBC3447924.1"/>
    <property type="molecule type" value="Genomic_DNA"/>
</dbReference>
<reference evidence="2" key="2">
    <citation type="submission" date="2020-07" db="EMBL/GenBank/DDBJ databases">
        <authorList>
            <person name="Lood C."/>
            <person name="Girard L."/>
        </authorList>
    </citation>
    <scope>NUCLEOTIDE SEQUENCE</scope>
    <source>
        <strain evidence="2">BW13M1</strain>
    </source>
</reference>
<evidence type="ECO:0000313" key="2">
    <source>
        <dbReference type="EMBL" id="MBC3447924.1"/>
    </source>
</evidence>
<protein>
    <recommendedName>
        <fullName evidence="1">Colicin D immunity protein domain-containing protein</fullName>
    </recommendedName>
</protein>
<gene>
    <name evidence="2" type="ORF">HU751_19280</name>
</gene>
<dbReference type="AlphaFoldDB" id="A0A923K1X5"/>
<dbReference type="InterPro" id="IPR015287">
    <property type="entry name" value="Colicin_D_immunity_dom"/>
</dbReference>
<dbReference type="RefSeq" id="WP_186734358.1">
    <property type="nucleotide sequence ID" value="NZ_JABWRJ020000001.1"/>
</dbReference>
<name>A0A923K1X5_9PSED</name>
<reference evidence="2" key="1">
    <citation type="journal article" date="2020" name="Microorganisms">
        <title>Reliable Identification of Environmental Pseudomonas Isolates Using the rpoD Gene.</title>
        <authorList>
            <consortium name="The Broad Institute Genome Sequencing Platform"/>
            <person name="Girard L."/>
            <person name="Lood C."/>
            <person name="Rokni-Zadeh H."/>
            <person name="van Noort V."/>
            <person name="Lavigne R."/>
            <person name="De Mot R."/>
        </authorList>
    </citation>
    <scope>NUCLEOTIDE SEQUENCE</scope>
    <source>
        <strain evidence="2">BW13M1</strain>
    </source>
</reference>
<evidence type="ECO:0000259" key="1">
    <source>
        <dbReference type="Pfam" id="PF09204"/>
    </source>
</evidence>
<comment type="caution">
    <text evidence="2">The sequence shown here is derived from an EMBL/GenBank/DDBJ whole genome shotgun (WGS) entry which is preliminary data.</text>
</comment>
<dbReference type="GO" id="GO:0015643">
    <property type="term" value="F:toxic substance binding"/>
    <property type="evidence" value="ECO:0007669"/>
    <property type="project" value="InterPro"/>
</dbReference>
<organism evidence="2">
    <name type="scientific">Pseudomonas peradeniyensis</name>
    <dbReference type="NCBI Taxonomy" id="2745488"/>
    <lineage>
        <taxon>Bacteria</taxon>
        <taxon>Pseudomonadati</taxon>
        <taxon>Pseudomonadota</taxon>
        <taxon>Gammaproteobacteria</taxon>
        <taxon>Pseudomonadales</taxon>
        <taxon>Pseudomonadaceae</taxon>
        <taxon>Pseudomonas</taxon>
    </lineage>
</organism>
<sequence>MDETISSYMILIKGYLAGAYSLERFSELYFELFKNEQSPLFEEAYGILDKLFGDLDAFTTNERLLQSDPDYYLGAEQVRHCIWCAYEALKGC</sequence>